<dbReference type="SUPFAM" id="SSF55785">
    <property type="entry name" value="PYP-like sensor domain (PAS domain)"/>
    <property type="match status" value="1"/>
</dbReference>
<reference evidence="4 5" key="1">
    <citation type="submission" date="2016-07" db="EMBL/GenBank/DDBJ databases">
        <title>Pervasive Adenine N6-methylation of Active Genes in Fungi.</title>
        <authorList>
            <consortium name="DOE Joint Genome Institute"/>
            <person name="Mondo S.J."/>
            <person name="Dannebaum R.O."/>
            <person name="Kuo R.C."/>
            <person name="Labutti K."/>
            <person name="Haridas S."/>
            <person name="Kuo A."/>
            <person name="Salamov A."/>
            <person name="Ahrendt S.R."/>
            <person name="Lipzen A."/>
            <person name="Sullivan W."/>
            <person name="Andreopoulos W.B."/>
            <person name="Clum A."/>
            <person name="Lindquist E."/>
            <person name="Daum C."/>
            <person name="Ramamoorthy G.K."/>
            <person name="Gryganskyi A."/>
            <person name="Culley D."/>
            <person name="Magnuson J.K."/>
            <person name="James T.Y."/>
            <person name="O'Malley M.A."/>
            <person name="Stajich J.E."/>
            <person name="Spatafora J.W."/>
            <person name="Visel A."/>
            <person name="Grigoriev I.V."/>
        </authorList>
    </citation>
    <scope>NUCLEOTIDE SEQUENCE [LARGE SCALE GENOMIC DNA]</scope>
    <source>
        <strain evidence="4 5">CBS 931.73</strain>
    </source>
</reference>
<evidence type="ECO:0000256" key="1">
    <source>
        <dbReference type="SAM" id="Coils"/>
    </source>
</evidence>
<keyword evidence="5" id="KW-1185">Reference proteome</keyword>
<dbReference type="InParanoid" id="A0A1Y1Y3C0"/>
<dbReference type="NCBIfam" id="TIGR00229">
    <property type="entry name" value="sensory_box"/>
    <property type="match status" value="1"/>
</dbReference>
<accession>A0A1Y1Y3C0</accession>
<feature type="coiled-coil region" evidence="1">
    <location>
        <begin position="185"/>
        <end position="212"/>
    </location>
</feature>
<dbReference type="OrthoDB" id="2162994at2759"/>
<evidence type="ECO:0000313" key="4">
    <source>
        <dbReference type="EMBL" id="ORX92521.1"/>
    </source>
</evidence>
<proteinExistence type="predicted"/>
<feature type="compositionally biased region" description="Basic and acidic residues" evidence="2">
    <location>
        <begin position="285"/>
        <end position="297"/>
    </location>
</feature>
<feature type="domain" description="PAS" evidence="3">
    <location>
        <begin position="63"/>
        <end position="133"/>
    </location>
</feature>
<dbReference type="InterPro" id="IPR035965">
    <property type="entry name" value="PAS-like_dom_sf"/>
</dbReference>
<dbReference type="CDD" id="cd00130">
    <property type="entry name" value="PAS"/>
    <property type="match status" value="1"/>
</dbReference>
<comment type="caution">
    <text evidence="4">The sequence shown here is derived from an EMBL/GenBank/DDBJ whole genome shotgun (WGS) entry which is preliminary data.</text>
</comment>
<dbReference type="SMART" id="SM00091">
    <property type="entry name" value="PAS"/>
    <property type="match status" value="1"/>
</dbReference>
<organism evidence="4 5">
    <name type="scientific">Basidiobolus meristosporus CBS 931.73</name>
    <dbReference type="NCBI Taxonomy" id="1314790"/>
    <lineage>
        <taxon>Eukaryota</taxon>
        <taxon>Fungi</taxon>
        <taxon>Fungi incertae sedis</taxon>
        <taxon>Zoopagomycota</taxon>
        <taxon>Entomophthoromycotina</taxon>
        <taxon>Basidiobolomycetes</taxon>
        <taxon>Basidiobolales</taxon>
        <taxon>Basidiobolaceae</taxon>
        <taxon>Basidiobolus</taxon>
    </lineage>
</organism>
<evidence type="ECO:0000256" key="2">
    <source>
        <dbReference type="SAM" id="MobiDB-lite"/>
    </source>
</evidence>
<dbReference type="GO" id="GO:0006355">
    <property type="term" value="P:regulation of DNA-templated transcription"/>
    <property type="evidence" value="ECO:0007669"/>
    <property type="project" value="InterPro"/>
</dbReference>
<dbReference type="PANTHER" id="PTHR23042">
    <property type="entry name" value="CIRCADIAN PROTEIN CLOCK/ARNT/BMAL/PAS"/>
    <property type="match status" value="1"/>
</dbReference>
<feature type="region of interest" description="Disordered" evidence="2">
    <location>
        <begin position="1"/>
        <end position="27"/>
    </location>
</feature>
<dbReference type="Pfam" id="PF00989">
    <property type="entry name" value="PAS"/>
    <property type="match status" value="1"/>
</dbReference>
<dbReference type="EMBL" id="MCFE01000271">
    <property type="protein sequence ID" value="ORX92521.1"/>
    <property type="molecule type" value="Genomic_DNA"/>
</dbReference>
<dbReference type="InterPro" id="IPR000014">
    <property type="entry name" value="PAS"/>
</dbReference>
<protein>
    <recommendedName>
        <fullName evidence="3">PAS domain-containing protein</fullName>
    </recommendedName>
</protein>
<dbReference type="Gene3D" id="3.30.450.20">
    <property type="entry name" value="PAS domain"/>
    <property type="match status" value="1"/>
</dbReference>
<name>A0A1Y1Y3C0_9FUNG</name>
<evidence type="ECO:0000259" key="3">
    <source>
        <dbReference type="PROSITE" id="PS50112"/>
    </source>
</evidence>
<feature type="compositionally biased region" description="Acidic residues" evidence="2">
    <location>
        <begin position="257"/>
        <end position="267"/>
    </location>
</feature>
<evidence type="ECO:0000313" key="5">
    <source>
        <dbReference type="Proteomes" id="UP000193498"/>
    </source>
</evidence>
<feature type="compositionally biased region" description="Basic and acidic residues" evidence="2">
    <location>
        <begin position="9"/>
        <end position="22"/>
    </location>
</feature>
<sequence>MNSLGPFVHQDDADSNPEKDSLNADSKPVLLEVQSKTPMPLEDVEETPNTKSLVAIPSESAQVQKWSQRIMLELTDVYYVTTISGRLIFCSKSCQELTGYPPEELIGRSLSDFIHVDDNDSFLRDLNHGVAKKSFTVLYRFRKKNNRFVMLEVQCRTYLANDNAAYYFCNARQYPSKANSMLDTFLDMKIENELLRKRLRKLSRNTNDAKKLPCSNIDPSLRVASRLSSLVGEKSSLGARSSIDLRGGSLEHPGQESESESDRDDEMAQNGAKKKKHTTSDEDERTCANDSDQKPPKLMESNQSDLL</sequence>
<feature type="region of interest" description="Disordered" evidence="2">
    <location>
        <begin position="242"/>
        <end position="307"/>
    </location>
</feature>
<dbReference type="PROSITE" id="PS50112">
    <property type="entry name" value="PAS"/>
    <property type="match status" value="1"/>
</dbReference>
<dbReference type="STRING" id="1314790.A0A1Y1Y3C0"/>
<gene>
    <name evidence="4" type="ORF">K493DRAFT_42886</name>
</gene>
<dbReference type="InterPro" id="IPR013767">
    <property type="entry name" value="PAS_fold"/>
</dbReference>
<dbReference type="Proteomes" id="UP000193498">
    <property type="component" value="Unassembled WGS sequence"/>
</dbReference>
<dbReference type="InterPro" id="IPR050933">
    <property type="entry name" value="Circadian_TF"/>
</dbReference>
<keyword evidence="1" id="KW-0175">Coiled coil</keyword>
<dbReference type="AlphaFoldDB" id="A0A1Y1Y3C0"/>